<evidence type="ECO:0000256" key="3">
    <source>
        <dbReference type="ARBA" id="ARBA00022690"/>
    </source>
</evidence>
<dbReference type="PANTHER" id="PTHR47499">
    <property type="entry name" value="SERINE PROTEASE INHIBITOR KAZAL-TYPE 7 SPINK7"/>
    <property type="match status" value="1"/>
</dbReference>
<dbReference type="OrthoDB" id="9009044at2759"/>
<evidence type="ECO:0000313" key="8">
    <source>
        <dbReference type="Proteomes" id="UP000694559"/>
    </source>
</evidence>
<dbReference type="Pfam" id="PF00050">
    <property type="entry name" value="Kazal_1"/>
    <property type="match status" value="2"/>
</dbReference>
<dbReference type="PROSITE" id="PS51465">
    <property type="entry name" value="KAZAL_2"/>
    <property type="match status" value="2"/>
</dbReference>
<protein>
    <recommendedName>
        <fullName evidence="6">Kazal-like domain-containing protein</fullName>
    </recommendedName>
</protein>
<dbReference type="GO" id="GO:0004867">
    <property type="term" value="F:serine-type endopeptidase inhibitor activity"/>
    <property type="evidence" value="ECO:0007669"/>
    <property type="project" value="UniProtKB-KW"/>
</dbReference>
<evidence type="ECO:0000256" key="5">
    <source>
        <dbReference type="ARBA" id="ARBA00023157"/>
    </source>
</evidence>
<feature type="domain" description="Kazal-like" evidence="6">
    <location>
        <begin position="1"/>
        <end position="57"/>
    </location>
</feature>
<dbReference type="PANTHER" id="PTHR47499:SF1">
    <property type="entry name" value="SERINE PROTEASE INHIBITOR KAZAL-TYPE 7"/>
    <property type="match status" value="1"/>
</dbReference>
<dbReference type="InterPro" id="IPR036058">
    <property type="entry name" value="Kazal_dom_sf"/>
</dbReference>
<keyword evidence="5" id="KW-1015">Disulfide bond</keyword>
<comment type="subcellular location">
    <subcellularLocation>
        <location evidence="1">Secreted</location>
    </subcellularLocation>
</comment>
<reference evidence="7" key="2">
    <citation type="submission" date="2025-09" db="UniProtKB">
        <authorList>
            <consortium name="Ensembl"/>
        </authorList>
    </citation>
    <scope>IDENTIFICATION</scope>
</reference>
<dbReference type="SUPFAM" id="SSF100895">
    <property type="entry name" value="Kazal-type serine protease inhibitors"/>
    <property type="match status" value="2"/>
</dbReference>
<proteinExistence type="predicted"/>
<dbReference type="InterPro" id="IPR050159">
    <property type="entry name" value="Kazal-type_SerProtInhib"/>
</dbReference>
<accession>A0A8C6V965</accession>
<dbReference type="GeneTree" id="ENSGT01040000241711"/>
<evidence type="ECO:0000313" key="7">
    <source>
        <dbReference type="Ensembl" id="ENSNNAP00000002672.1"/>
    </source>
</evidence>
<evidence type="ECO:0000256" key="2">
    <source>
        <dbReference type="ARBA" id="ARBA00022525"/>
    </source>
</evidence>
<sequence>MQDDCSEFPKYITVCTKEYRPVCGTNGRTYDNKCMFCFEKRKYGNTINIQHRGQCIEKVDCSKYPQPQKGMAADCPKDHQPVCGTDGKTYSHLCILCATIRKPFSFSSFFPVCIAAVIMVHANNCYGWQSHLAAALLTSRIGFAFESRYPHRAVEQLVIQD</sequence>
<dbReference type="InterPro" id="IPR002350">
    <property type="entry name" value="Kazal_dom"/>
</dbReference>
<dbReference type="PROSITE" id="PS00282">
    <property type="entry name" value="KAZAL_1"/>
    <property type="match status" value="2"/>
</dbReference>
<dbReference type="AlphaFoldDB" id="A0A8C6V965"/>
<dbReference type="PRINTS" id="PR00290">
    <property type="entry name" value="KAZALINHBTR"/>
</dbReference>
<keyword evidence="8" id="KW-1185">Reference proteome</keyword>
<keyword evidence="4" id="KW-0722">Serine protease inhibitor</keyword>
<evidence type="ECO:0000259" key="6">
    <source>
        <dbReference type="PROSITE" id="PS51465"/>
    </source>
</evidence>
<name>A0A8C6V965_NAJNA</name>
<dbReference type="Proteomes" id="UP000694559">
    <property type="component" value="Unplaced"/>
</dbReference>
<dbReference type="Gene3D" id="3.30.60.30">
    <property type="match status" value="2"/>
</dbReference>
<keyword evidence="2" id="KW-0964">Secreted</keyword>
<evidence type="ECO:0000256" key="1">
    <source>
        <dbReference type="ARBA" id="ARBA00004613"/>
    </source>
</evidence>
<dbReference type="SMART" id="SM00280">
    <property type="entry name" value="KAZAL"/>
    <property type="match status" value="2"/>
</dbReference>
<keyword evidence="3" id="KW-0646">Protease inhibitor</keyword>
<dbReference type="InterPro" id="IPR001239">
    <property type="entry name" value="Prot_inh_Kazal-m"/>
</dbReference>
<dbReference type="GO" id="GO:0005576">
    <property type="term" value="C:extracellular region"/>
    <property type="evidence" value="ECO:0007669"/>
    <property type="project" value="UniProtKB-SubCell"/>
</dbReference>
<organism evidence="7 8">
    <name type="scientific">Naja naja</name>
    <name type="common">Indian cobra</name>
    <dbReference type="NCBI Taxonomy" id="35670"/>
    <lineage>
        <taxon>Eukaryota</taxon>
        <taxon>Metazoa</taxon>
        <taxon>Chordata</taxon>
        <taxon>Craniata</taxon>
        <taxon>Vertebrata</taxon>
        <taxon>Euteleostomi</taxon>
        <taxon>Lepidosauria</taxon>
        <taxon>Squamata</taxon>
        <taxon>Bifurcata</taxon>
        <taxon>Unidentata</taxon>
        <taxon>Episquamata</taxon>
        <taxon>Toxicofera</taxon>
        <taxon>Serpentes</taxon>
        <taxon>Colubroidea</taxon>
        <taxon>Elapidae</taxon>
        <taxon>Elapinae</taxon>
        <taxon>Naja</taxon>
    </lineage>
</organism>
<dbReference type="Ensembl" id="ENSNNAT00000002808.1">
    <property type="protein sequence ID" value="ENSNNAP00000002672.1"/>
    <property type="gene ID" value="ENSNNAG00000001839.1"/>
</dbReference>
<reference evidence="7" key="1">
    <citation type="submission" date="2025-08" db="UniProtKB">
        <authorList>
            <consortium name="Ensembl"/>
        </authorList>
    </citation>
    <scope>IDENTIFICATION</scope>
</reference>
<feature type="domain" description="Kazal-like" evidence="6">
    <location>
        <begin position="58"/>
        <end position="127"/>
    </location>
</feature>
<evidence type="ECO:0000256" key="4">
    <source>
        <dbReference type="ARBA" id="ARBA00022900"/>
    </source>
</evidence>